<proteinExistence type="predicted"/>
<name>A0A182F016_ONCOC</name>
<reference evidence="1 2" key="2">
    <citation type="submission" date="2018-08" db="EMBL/GenBank/DDBJ databases">
        <authorList>
            <person name="Laetsch R D."/>
            <person name="Stevens L."/>
            <person name="Kumar S."/>
            <person name="Blaxter L. M."/>
        </authorList>
    </citation>
    <scope>NUCLEOTIDE SEQUENCE [LARGE SCALE GENOMIC DNA]</scope>
</reference>
<reference evidence="3" key="1">
    <citation type="submission" date="2016-06" db="UniProtKB">
        <authorList>
            <consortium name="WormBaseParasite"/>
        </authorList>
    </citation>
    <scope>IDENTIFICATION</scope>
</reference>
<evidence type="ECO:0000313" key="1">
    <source>
        <dbReference type="EMBL" id="VDN05424.1"/>
    </source>
</evidence>
<gene>
    <name evidence="1" type="ORF">NOO_LOCUS13778</name>
</gene>
<dbReference type="Proteomes" id="UP000271087">
    <property type="component" value="Unassembled WGS sequence"/>
</dbReference>
<dbReference type="EMBL" id="UYRW01018717">
    <property type="protein sequence ID" value="VDN05424.1"/>
    <property type="molecule type" value="Genomic_DNA"/>
</dbReference>
<evidence type="ECO:0000313" key="3">
    <source>
        <dbReference type="WBParaSite" id="nOo.2.0.1.t13778-RA"/>
    </source>
</evidence>
<accession>A0A182F016</accession>
<keyword evidence="2" id="KW-1185">Reference proteome</keyword>
<organism evidence="3">
    <name type="scientific">Onchocerca ochengi</name>
    <name type="common">Filarial nematode worm</name>
    <dbReference type="NCBI Taxonomy" id="42157"/>
    <lineage>
        <taxon>Eukaryota</taxon>
        <taxon>Metazoa</taxon>
        <taxon>Ecdysozoa</taxon>
        <taxon>Nematoda</taxon>
        <taxon>Chromadorea</taxon>
        <taxon>Rhabditida</taxon>
        <taxon>Spirurina</taxon>
        <taxon>Spiruromorpha</taxon>
        <taxon>Filarioidea</taxon>
        <taxon>Onchocercidae</taxon>
        <taxon>Onchocerca</taxon>
    </lineage>
</organism>
<dbReference type="WBParaSite" id="nOo.2.0.1.t13778-RA">
    <property type="protein sequence ID" value="nOo.2.0.1.t13778-RA"/>
    <property type="gene ID" value="nOo.2.0.1.g13778"/>
</dbReference>
<evidence type="ECO:0000313" key="2">
    <source>
        <dbReference type="Proteomes" id="UP000271087"/>
    </source>
</evidence>
<sequence>MSSSIIAGIPPPKT</sequence>
<protein>
    <submittedName>
        <fullName evidence="1 3">Uncharacterized protein</fullName>
    </submittedName>
</protein>